<organism evidence="9 10">
    <name type="scientific">Caenorhabditis bovis</name>
    <dbReference type="NCBI Taxonomy" id="2654633"/>
    <lineage>
        <taxon>Eukaryota</taxon>
        <taxon>Metazoa</taxon>
        <taxon>Ecdysozoa</taxon>
        <taxon>Nematoda</taxon>
        <taxon>Chromadorea</taxon>
        <taxon>Rhabditida</taxon>
        <taxon>Rhabditina</taxon>
        <taxon>Rhabditomorpha</taxon>
        <taxon>Rhabditoidea</taxon>
        <taxon>Rhabditidae</taxon>
        <taxon>Peloderinae</taxon>
        <taxon>Caenorhabditis</taxon>
    </lineage>
</organism>
<evidence type="ECO:0000313" key="9">
    <source>
        <dbReference type="EMBL" id="CAB3406052.1"/>
    </source>
</evidence>
<name>A0A8S1EZP3_9PELO</name>
<evidence type="ECO:0000256" key="5">
    <source>
        <dbReference type="ARBA" id="ARBA00023204"/>
    </source>
</evidence>
<dbReference type="PANTHER" id="PTHR16140:SF0">
    <property type="entry name" value="NON-STRUCTURAL MAINTENANCE OF CHROMOSOMES ELEMENT 4"/>
    <property type="match status" value="1"/>
</dbReference>
<dbReference type="Pfam" id="PF08743">
    <property type="entry name" value="Nse4_C"/>
    <property type="match status" value="1"/>
</dbReference>
<comment type="function">
    <text evidence="7">Component of the SMC5-SMC6 complex, that promotes sister chromatid alignment after DNA damage and facilitates double-stranded DNA breaks (DSBs) repair via homologous recombination between sister chromatids.</text>
</comment>
<dbReference type="GO" id="GO:0006281">
    <property type="term" value="P:DNA repair"/>
    <property type="evidence" value="ECO:0007669"/>
    <property type="project" value="UniProtKB-UniRule"/>
</dbReference>
<evidence type="ECO:0000256" key="4">
    <source>
        <dbReference type="ARBA" id="ARBA00023172"/>
    </source>
</evidence>
<dbReference type="PANTHER" id="PTHR16140">
    <property type="entry name" value="NON-STRUCTURAL MAINTENANCE OF CHROMOSOMES ELEMENT 4"/>
    <property type="match status" value="1"/>
</dbReference>
<proteinExistence type="inferred from homology"/>
<dbReference type="GO" id="GO:0030915">
    <property type="term" value="C:Smc5-Smc6 complex"/>
    <property type="evidence" value="ECO:0007669"/>
    <property type="project" value="UniProtKB-UniRule"/>
</dbReference>
<evidence type="ECO:0000256" key="2">
    <source>
        <dbReference type="ARBA" id="ARBA00008997"/>
    </source>
</evidence>
<dbReference type="AlphaFoldDB" id="A0A8S1EZP3"/>
<dbReference type="EMBL" id="CADEPM010000005">
    <property type="protein sequence ID" value="CAB3406052.1"/>
    <property type="molecule type" value="Genomic_DNA"/>
</dbReference>
<keyword evidence="4 7" id="KW-0233">DNA recombination</keyword>
<comment type="subcellular location">
    <subcellularLocation>
        <location evidence="1 7">Nucleus</location>
    </subcellularLocation>
</comment>
<comment type="similarity">
    <text evidence="2 7">Belongs to the NSE4 family.</text>
</comment>
<keyword evidence="6 7" id="KW-0539">Nucleus</keyword>
<dbReference type="Proteomes" id="UP000494206">
    <property type="component" value="Unassembled WGS sequence"/>
</dbReference>
<keyword evidence="5 7" id="KW-0234">DNA repair</keyword>
<dbReference type="GO" id="GO:0005634">
    <property type="term" value="C:nucleus"/>
    <property type="evidence" value="ECO:0007669"/>
    <property type="project" value="UniProtKB-SubCell"/>
</dbReference>
<evidence type="ECO:0000313" key="10">
    <source>
        <dbReference type="Proteomes" id="UP000494206"/>
    </source>
</evidence>
<dbReference type="InterPro" id="IPR027786">
    <property type="entry name" value="Nse4/EID"/>
</dbReference>
<protein>
    <recommendedName>
        <fullName evidence="7">Non-structural maintenance of chromosomes element 4</fullName>
    </recommendedName>
</protein>
<evidence type="ECO:0000256" key="6">
    <source>
        <dbReference type="ARBA" id="ARBA00023242"/>
    </source>
</evidence>
<evidence type="ECO:0000256" key="7">
    <source>
        <dbReference type="RuleBase" id="RU365071"/>
    </source>
</evidence>
<comment type="subunit">
    <text evidence="7">Component of the SMC5-SMC6 complex.</text>
</comment>
<dbReference type="OrthoDB" id="361242at2759"/>
<dbReference type="InterPro" id="IPR014854">
    <property type="entry name" value="Nse4_C"/>
</dbReference>
<sequence>MADDGDNLLCASEVLKLCDKEISSTDAENQLRKVAEKSVDDRCRENLGVSGDLKTMINTVSGLKVTSDASNRIDTLGSAIDALSQKGKKLKKSMNTSLFATETELLGICATTTRETLHSMNGNYIIDPVETAKRIAHKIDEVMKSNTRDLRKVEIEGEEVNEYLSAALDQIEGLHNEELERNFDFHGADSFAVRLAFLDKHFNEFEYVAAAENRKKLFTVDEAKRFAKASIQPTMWEYPTPLSFMLPMVNVEKIEKAKKPPVKKIERDSKKEKPQLVRLTDRSSNATVQYEEVSIMKELEHVYKSLRSSLKERNTDSIPYYEFILNPDDFAKTVENMFYVSYIIRDRRAYLVLEDGRPMLKSAKSLDEKTKEKMDESSQAQGISNLNYHQWTMLRNKFKTACIAPKTI</sequence>
<accession>A0A8S1EZP3</accession>
<keyword evidence="3 7" id="KW-0227">DNA damage</keyword>
<gene>
    <name evidence="9" type="ORF">CBOVIS_LOCUS8177</name>
</gene>
<dbReference type="GO" id="GO:0006310">
    <property type="term" value="P:DNA recombination"/>
    <property type="evidence" value="ECO:0007669"/>
    <property type="project" value="UniProtKB-UniRule"/>
</dbReference>
<reference evidence="9 10" key="1">
    <citation type="submission" date="2020-04" db="EMBL/GenBank/DDBJ databases">
        <authorList>
            <person name="Laetsch R D."/>
            <person name="Stevens L."/>
            <person name="Kumar S."/>
            <person name="Blaxter L. M."/>
        </authorList>
    </citation>
    <scope>NUCLEOTIDE SEQUENCE [LARGE SCALE GENOMIC DNA]</scope>
</reference>
<keyword evidence="10" id="KW-1185">Reference proteome</keyword>
<evidence type="ECO:0000256" key="3">
    <source>
        <dbReference type="ARBA" id="ARBA00022763"/>
    </source>
</evidence>
<feature type="domain" description="Non-structural maintenance of chromosome element 4 C-terminal" evidence="8">
    <location>
        <begin position="318"/>
        <end position="399"/>
    </location>
</feature>
<comment type="caution">
    <text evidence="9">The sequence shown here is derived from an EMBL/GenBank/DDBJ whole genome shotgun (WGS) entry which is preliminary data.</text>
</comment>
<evidence type="ECO:0000259" key="8">
    <source>
        <dbReference type="Pfam" id="PF08743"/>
    </source>
</evidence>
<evidence type="ECO:0000256" key="1">
    <source>
        <dbReference type="ARBA" id="ARBA00004123"/>
    </source>
</evidence>